<feature type="transmembrane region" description="Helical" evidence="2">
    <location>
        <begin position="37"/>
        <end position="58"/>
    </location>
</feature>
<dbReference type="InterPro" id="IPR014718">
    <property type="entry name" value="GH-type_carb-bd"/>
</dbReference>
<feature type="domain" description="Glycosyl hydrolase family 92 N-terminal" evidence="4">
    <location>
        <begin position="103"/>
        <end position="355"/>
    </location>
</feature>
<dbReference type="FunFam" id="1.20.1050.60:FF:000002">
    <property type="entry name" value="Glycosyl hydrolase family 92"/>
    <property type="match status" value="1"/>
</dbReference>
<dbReference type="Gene3D" id="1.20.1050.60">
    <property type="entry name" value="alpha-1,2-mannosidase"/>
    <property type="match status" value="1"/>
</dbReference>
<dbReference type="GO" id="GO:0005975">
    <property type="term" value="P:carbohydrate metabolic process"/>
    <property type="evidence" value="ECO:0007669"/>
    <property type="project" value="InterPro"/>
</dbReference>
<dbReference type="InterPro" id="IPR008928">
    <property type="entry name" value="6-hairpin_glycosidase_sf"/>
</dbReference>
<dbReference type="PANTHER" id="PTHR12143:SF38">
    <property type="entry name" value="ALPHA-1,2-MANNOSIDASE FAMILY PROTEIN (AFU_ORTHOLOGUE AFUA_5G10520)"/>
    <property type="match status" value="1"/>
</dbReference>
<evidence type="ECO:0000259" key="3">
    <source>
        <dbReference type="Pfam" id="PF07971"/>
    </source>
</evidence>
<keyword evidence="2" id="KW-0812">Transmembrane</keyword>
<proteinExistence type="predicted"/>
<feature type="compositionally biased region" description="Acidic residues" evidence="1">
    <location>
        <begin position="77"/>
        <end position="90"/>
    </location>
</feature>
<dbReference type="PANTHER" id="PTHR12143">
    <property type="entry name" value="PEPTIDE N-GLYCANASE PNGASE -RELATED"/>
    <property type="match status" value="1"/>
</dbReference>
<dbReference type="GO" id="GO:0030246">
    <property type="term" value="F:carbohydrate binding"/>
    <property type="evidence" value="ECO:0007669"/>
    <property type="project" value="InterPro"/>
</dbReference>
<dbReference type="GO" id="GO:0005634">
    <property type="term" value="C:nucleus"/>
    <property type="evidence" value="ECO:0007669"/>
    <property type="project" value="TreeGrafter"/>
</dbReference>
<accession>A0A2T6ZIS0</accession>
<keyword evidence="6" id="KW-1185">Reference proteome</keyword>
<dbReference type="InterPro" id="IPR012939">
    <property type="entry name" value="Glyco_hydro_92"/>
</dbReference>
<dbReference type="FunFam" id="3.30.2080.10:FF:000001">
    <property type="entry name" value="Alpha-1,2-mannosidase subfamily"/>
    <property type="match status" value="1"/>
</dbReference>
<dbReference type="InterPro" id="IPR050883">
    <property type="entry name" value="PNGase"/>
</dbReference>
<dbReference type="EMBL" id="NESQ01000234">
    <property type="protein sequence ID" value="PUU75395.1"/>
    <property type="molecule type" value="Genomic_DNA"/>
</dbReference>
<dbReference type="InterPro" id="IPR041371">
    <property type="entry name" value="GH92_N"/>
</dbReference>
<sequence length="858" mass="94461">MGDVSLGEKDPSLFWAKFYASNWSFRNKETGKLKKRWIAIIATVVVLLTTALITLAVASSSGLLNKGSHYPHSEAGDSSDDDSDGPPDPDEIPKPFVAKLAHLVQPFMGSDGGGNMFTGVCMPYGVVKLGIDVLPPLGAGDAYSGYHPDGRVNGFSMMHESGTGGSPKYGVVSQYPVTGALDNPLADHGVSRAAPDEATLGWYKASLEGGITVELAASYHAGIIKHTFPRATTNTSMVGNHIIVDVSHHLETSRAQGIGQNYVEGSIKANTNGYEGYGVYNGGWNLAEDWKIYFCGRFRTVPVQVRTFSGTGEVLESYGVASEASGAKRVGAVFSFSASRNTTDPLVVESDIGISFMSVEKACKFIQSEIPAKRPFETLVNSTKQVWEEKVLSTVSTTETDDAKLKLLYSAIYGMYIIPSNRTGENQKWESSEPYYDDTFTFWDLFRCHTSLMHIIQPAQYEEYIRSTIDIWRHDGYMPDGRSSNFNGRIQGGTNADNVLADAYVKGVRGRINWEDGFQAMVKDAEVTPENNNDRMAPDSSTKEGRGALPDWLERGYITTKYSRSVSRASEYALNDFALSQVAKGMGKTVEYGKYLSRSRNWRNQWDNSSTAFGGQFAGFLSPRDINGNFPTPPQDPLSCGGCYWRDAYYEALPFEYSFGAHHDMKTLISYMGGEEKFVARLEKMFEPGQNPTGSPRFGKTIFNPGNEPSFASPYLFNYAGRQDLTVEKSRYIAKMYYNSGPQGLPGNSDAGAMQSWLIWNMLGLYPMTGTTVFLIASPWFSDLTLTLGSPSKTVKITSTGGNETNFFVQSVKLNGNHWDKNWLNWGDLFDKGGTLDFVLGAERTTWDTGERPPSFAT</sequence>
<feature type="region of interest" description="Disordered" evidence="1">
    <location>
        <begin position="68"/>
        <end position="92"/>
    </location>
</feature>
<dbReference type="Proteomes" id="UP000244722">
    <property type="component" value="Unassembled WGS sequence"/>
</dbReference>
<dbReference type="Pfam" id="PF07971">
    <property type="entry name" value="Glyco_hydro_92"/>
    <property type="match status" value="1"/>
</dbReference>
<name>A0A2T6ZIS0_TUBBO</name>
<keyword evidence="5" id="KW-0378">Hydrolase</keyword>
<dbReference type="OrthoDB" id="449263at2759"/>
<dbReference type="GO" id="GO:0005829">
    <property type="term" value="C:cytosol"/>
    <property type="evidence" value="ECO:0007669"/>
    <property type="project" value="TreeGrafter"/>
</dbReference>
<evidence type="ECO:0000259" key="4">
    <source>
        <dbReference type="Pfam" id="PF17678"/>
    </source>
</evidence>
<dbReference type="GO" id="GO:0000224">
    <property type="term" value="F:peptide-N4-(N-acetyl-beta-glucosaminyl)asparagine amidase activity"/>
    <property type="evidence" value="ECO:0007669"/>
    <property type="project" value="TreeGrafter"/>
</dbReference>
<keyword evidence="2" id="KW-0472">Membrane</keyword>
<dbReference type="SUPFAM" id="SSF48208">
    <property type="entry name" value="Six-hairpin glycosidases"/>
    <property type="match status" value="1"/>
</dbReference>
<feature type="domain" description="Glycosyl hydrolase family 92" evidence="3">
    <location>
        <begin position="361"/>
        <end position="841"/>
    </location>
</feature>
<comment type="caution">
    <text evidence="5">The sequence shown here is derived from an EMBL/GenBank/DDBJ whole genome shotgun (WGS) entry which is preliminary data.</text>
</comment>
<dbReference type="Gene3D" id="1.20.1610.10">
    <property type="entry name" value="alpha-1,2-mannosidases domains"/>
    <property type="match status" value="1"/>
</dbReference>
<evidence type="ECO:0000313" key="6">
    <source>
        <dbReference type="Proteomes" id="UP000244722"/>
    </source>
</evidence>
<evidence type="ECO:0000256" key="1">
    <source>
        <dbReference type="SAM" id="MobiDB-lite"/>
    </source>
</evidence>
<evidence type="ECO:0000313" key="5">
    <source>
        <dbReference type="EMBL" id="PUU75395.1"/>
    </source>
</evidence>
<organism evidence="5 6">
    <name type="scientific">Tuber borchii</name>
    <name type="common">White truffle</name>
    <dbReference type="NCBI Taxonomy" id="42251"/>
    <lineage>
        <taxon>Eukaryota</taxon>
        <taxon>Fungi</taxon>
        <taxon>Dikarya</taxon>
        <taxon>Ascomycota</taxon>
        <taxon>Pezizomycotina</taxon>
        <taxon>Pezizomycetes</taxon>
        <taxon>Pezizales</taxon>
        <taxon>Tuberaceae</taxon>
        <taxon>Tuber</taxon>
    </lineage>
</organism>
<gene>
    <name evidence="5" type="ORF">B9Z19DRAFT_994918</name>
</gene>
<dbReference type="AlphaFoldDB" id="A0A2T6ZIS0"/>
<dbReference type="Pfam" id="PF17678">
    <property type="entry name" value="Glyco_hydro_92N"/>
    <property type="match status" value="1"/>
</dbReference>
<dbReference type="Gene3D" id="2.70.98.10">
    <property type="match status" value="1"/>
</dbReference>
<dbReference type="STRING" id="42251.A0A2T6ZIS0"/>
<evidence type="ECO:0000256" key="2">
    <source>
        <dbReference type="SAM" id="Phobius"/>
    </source>
</evidence>
<dbReference type="Gene3D" id="3.30.2080.10">
    <property type="entry name" value="GH92 mannosidase domain"/>
    <property type="match status" value="1"/>
</dbReference>
<dbReference type="InterPro" id="IPR005887">
    <property type="entry name" value="GH92_a_mannosidase_put"/>
</dbReference>
<dbReference type="NCBIfam" id="TIGR01180">
    <property type="entry name" value="aman2_put"/>
    <property type="match status" value="1"/>
</dbReference>
<keyword evidence="2" id="KW-1133">Transmembrane helix</keyword>
<dbReference type="GO" id="GO:0006516">
    <property type="term" value="P:glycoprotein catabolic process"/>
    <property type="evidence" value="ECO:0007669"/>
    <property type="project" value="TreeGrafter"/>
</dbReference>
<protein>
    <submittedName>
        <fullName evidence="5">Glycosyl hydrolase family 92-domain-containing protein</fullName>
    </submittedName>
</protein>
<reference evidence="5 6" key="1">
    <citation type="submission" date="2017-04" db="EMBL/GenBank/DDBJ databases">
        <title>Draft genome sequence of Tuber borchii Vittad., a whitish edible truffle.</title>
        <authorList>
            <consortium name="DOE Joint Genome Institute"/>
            <person name="Murat C."/>
            <person name="Kuo A."/>
            <person name="Barry K.W."/>
            <person name="Clum A."/>
            <person name="Dockter R.B."/>
            <person name="Fauchery L."/>
            <person name="Iotti M."/>
            <person name="Kohler A."/>
            <person name="Labutti K."/>
            <person name="Lindquist E.A."/>
            <person name="Lipzen A."/>
            <person name="Ohm R.A."/>
            <person name="Wang M."/>
            <person name="Grigoriev I.V."/>
            <person name="Zambonelli A."/>
            <person name="Martin F.M."/>
        </authorList>
    </citation>
    <scope>NUCLEOTIDE SEQUENCE [LARGE SCALE GENOMIC DNA]</scope>
    <source>
        <strain evidence="5 6">Tbo3840</strain>
    </source>
</reference>